<evidence type="ECO:0000313" key="3">
    <source>
        <dbReference type="EMBL" id="KIL70740.1"/>
    </source>
</evidence>
<feature type="compositionally biased region" description="Polar residues" evidence="1">
    <location>
        <begin position="527"/>
        <end position="536"/>
    </location>
</feature>
<accession>A0A0C2T4B6</accession>
<dbReference type="STRING" id="946122.A0A0C2T4B6"/>
<feature type="domain" description="DH" evidence="2">
    <location>
        <begin position="49"/>
        <end position="236"/>
    </location>
</feature>
<dbReference type="Proteomes" id="UP000054549">
    <property type="component" value="Unassembled WGS sequence"/>
</dbReference>
<reference evidence="3 4" key="1">
    <citation type="submission" date="2014-04" db="EMBL/GenBank/DDBJ databases">
        <title>Evolutionary Origins and Diversification of the Mycorrhizal Mutualists.</title>
        <authorList>
            <consortium name="DOE Joint Genome Institute"/>
            <consortium name="Mycorrhizal Genomics Consortium"/>
            <person name="Kohler A."/>
            <person name="Kuo A."/>
            <person name="Nagy L.G."/>
            <person name="Floudas D."/>
            <person name="Copeland A."/>
            <person name="Barry K.W."/>
            <person name="Cichocki N."/>
            <person name="Veneault-Fourrey C."/>
            <person name="LaButti K."/>
            <person name="Lindquist E.A."/>
            <person name="Lipzen A."/>
            <person name="Lundell T."/>
            <person name="Morin E."/>
            <person name="Murat C."/>
            <person name="Riley R."/>
            <person name="Ohm R."/>
            <person name="Sun H."/>
            <person name="Tunlid A."/>
            <person name="Henrissat B."/>
            <person name="Grigoriev I.V."/>
            <person name="Hibbett D.S."/>
            <person name="Martin F."/>
        </authorList>
    </citation>
    <scope>NUCLEOTIDE SEQUENCE [LARGE SCALE GENOMIC DNA]</scope>
    <source>
        <strain evidence="3 4">Koide BX008</strain>
    </source>
</reference>
<dbReference type="PANTHER" id="PTHR45924">
    <property type="entry name" value="FI17866P1"/>
    <property type="match status" value="1"/>
</dbReference>
<feature type="compositionally biased region" description="Pro residues" evidence="1">
    <location>
        <begin position="472"/>
        <end position="485"/>
    </location>
</feature>
<dbReference type="Pfam" id="PF00621">
    <property type="entry name" value="RhoGEF"/>
    <property type="match status" value="1"/>
</dbReference>
<dbReference type="SUPFAM" id="SSF48065">
    <property type="entry name" value="DBL homology domain (DH-domain)"/>
    <property type="match status" value="1"/>
</dbReference>
<gene>
    <name evidence="3" type="ORF">M378DRAFT_155677</name>
</gene>
<evidence type="ECO:0000259" key="2">
    <source>
        <dbReference type="PROSITE" id="PS50010"/>
    </source>
</evidence>
<feature type="compositionally biased region" description="Low complexity" evidence="1">
    <location>
        <begin position="587"/>
        <end position="606"/>
    </location>
</feature>
<evidence type="ECO:0000313" key="4">
    <source>
        <dbReference type="Proteomes" id="UP000054549"/>
    </source>
</evidence>
<feature type="compositionally biased region" description="Basic and acidic residues" evidence="1">
    <location>
        <begin position="1"/>
        <end position="11"/>
    </location>
</feature>
<feature type="region of interest" description="Disordered" evidence="1">
    <location>
        <begin position="469"/>
        <end position="537"/>
    </location>
</feature>
<proteinExistence type="predicted"/>
<name>A0A0C2T4B6_AMAMK</name>
<dbReference type="PANTHER" id="PTHR45924:SF2">
    <property type="entry name" value="FI17866P1"/>
    <property type="match status" value="1"/>
</dbReference>
<dbReference type="AlphaFoldDB" id="A0A0C2T4B6"/>
<feature type="region of interest" description="Disordered" evidence="1">
    <location>
        <begin position="557"/>
        <end position="665"/>
    </location>
</feature>
<dbReference type="PROSITE" id="PS50010">
    <property type="entry name" value="DH_2"/>
    <property type="match status" value="1"/>
</dbReference>
<keyword evidence="4" id="KW-1185">Reference proteome</keyword>
<feature type="compositionally biased region" description="Polar residues" evidence="1">
    <location>
        <begin position="489"/>
        <end position="507"/>
    </location>
</feature>
<protein>
    <recommendedName>
        <fullName evidence="2">DH domain-containing protein</fullName>
    </recommendedName>
</protein>
<sequence>MDTAIRDDDSHTLPPIPSFSDHPKDALPSQSADMSASAPTTPPKDPKPKKSNPLNDLIDTERTYVEQLTGIIRKIAAAWSRSNLPPPELDTMFRCIEAVYKADKGLLSKLTEIGTNPSSPKALGDLLMKWIDDLDAPYTNYCNKYCCGFDDWEPVRSNRKLPDVLASFSASTPPTSSEQSIWTLDALFLLPKARLKYYRKLYNRLLKGTVAGRSDHRLLLGALEKLDALLGVLEYRQSVKVGLLKDDIPPTVPELEDDVVDMKTQRVSDPAQNPPDPNAKFIMQNIGLHTETESISKRTSEGNTVISNRESKAKPPIPIAELERRLSTEGTLDVFTMNPKAVRLQMLPPHLTFTREMRYSQDVLIRFTPKATNTEVVHRRGHVFLLSDLLLICEWMTPQEKAQREPDGPDLWLCYPPLAGKVLRTSDVEGQPHVLQIAVMKKEFLLVESDSVNTRNVLMQHLKECIEFSTSLPPPSKEPPPPVPPLRMQANSTYASPSSIGVQNGHINNVVPPVGDPSASRYPGRQDSLSPLSQTLPRHEVPVNAMTNLSLGPDAQLQRGAHRTASLRGPNPSPIHPQGFPRQPGDYQSRPSSSSSAASQNSRYSNPRAPPFPFNHPYPDRPAPAPSPMVQGGPYRPNGLPMRPPSDTPAPYGTVRKSSSMHSLASQYSQRERSAFYPPMPNPPADLVRNGMSRVGSVSNLQATYSRPLLPSAQMQSRTFSMAEQSFDEPSPPGSPVEPIRRDPGSMTSTGHTNTKCKVFLQQQHSQWKSLGSAKLNLYQEHTTNVKQLVVKSNKTVLISTIVLTDGVERVGKTGVAIELSDKGARTGIIYMLQLRDESSAIGLFNSLLAGSDRSG</sequence>
<dbReference type="InterPro" id="IPR035899">
    <property type="entry name" value="DBL_dom_sf"/>
</dbReference>
<dbReference type="InParanoid" id="A0A0C2T4B6"/>
<feature type="compositionally biased region" description="Pro residues" evidence="1">
    <location>
        <begin position="608"/>
        <end position="627"/>
    </location>
</feature>
<feature type="region of interest" description="Disordered" evidence="1">
    <location>
        <begin position="1"/>
        <end position="58"/>
    </location>
</feature>
<dbReference type="GO" id="GO:0005085">
    <property type="term" value="F:guanyl-nucleotide exchange factor activity"/>
    <property type="evidence" value="ECO:0007669"/>
    <property type="project" value="InterPro"/>
</dbReference>
<dbReference type="InterPro" id="IPR000219">
    <property type="entry name" value="DH_dom"/>
</dbReference>
<dbReference type="Gene3D" id="1.20.900.10">
    <property type="entry name" value="Dbl homology (DH) domain"/>
    <property type="match status" value="1"/>
</dbReference>
<dbReference type="GO" id="GO:0031267">
    <property type="term" value="F:small GTPase binding"/>
    <property type="evidence" value="ECO:0007669"/>
    <property type="project" value="TreeGrafter"/>
</dbReference>
<evidence type="ECO:0000256" key="1">
    <source>
        <dbReference type="SAM" id="MobiDB-lite"/>
    </source>
</evidence>
<dbReference type="SMART" id="SM00325">
    <property type="entry name" value="RhoGEF"/>
    <property type="match status" value="1"/>
</dbReference>
<dbReference type="HOGENOM" id="CLU_005338_0_0_1"/>
<dbReference type="OrthoDB" id="6244550at2759"/>
<dbReference type="EMBL" id="KN818223">
    <property type="protein sequence ID" value="KIL70740.1"/>
    <property type="molecule type" value="Genomic_DNA"/>
</dbReference>
<organism evidence="3 4">
    <name type="scientific">Amanita muscaria (strain Koide BX008)</name>
    <dbReference type="NCBI Taxonomy" id="946122"/>
    <lineage>
        <taxon>Eukaryota</taxon>
        <taxon>Fungi</taxon>
        <taxon>Dikarya</taxon>
        <taxon>Basidiomycota</taxon>
        <taxon>Agaricomycotina</taxon>
        <taxon>Agaricomycetes</taxon>
        <taxon>Agaricomycetidae</taxon>
        <taxon>Agaricales</taxon>
        <taxon>Pluteineae</taxon>
        <taxon>Amanitaceae</taxon>
        <taxon>Amanita</taxon>
    </lineage>
</organism>
<feature type="compositionally biased region" description="Polar residues" evidence="1">
    <location>
        <begin position="656"/>
        <end position="665"/>
    </location>
</feature>